<organism evidence="1 2">
    <name type="scientific">Gossypium arboreum</name>
    <name type="common">Tree cotton</name>
    <name type="synonym">Gossypium nanking</name>
    <dbReference type="NCBI Taxonomy" id="29729"/>
    <lineage>
        <taxon>Eukaryota</taxon>
        <taxon>Viridiplantae</taxon>
        <taxon>Streptophyta</taxon>
        <taxon>Embryophyta</taxon>
        <taxon>Tracheophyta</taxon>
        <taxon>Spermatophyta</taxon>
        <taxon>Magnoliopsida</taxon>
        <taxon>eudicotyledons</taxon>
        <taxon>Gunneridae</taxon>
        <taxon>Pentapetalae</taxon>
        <taxon>rosids</taxon>
        <taxon>malvids</taxon>
        <taxon>Malvales</taxon>
        <taxon>Malvaceae</taxon>
        <taxon>Malvoideae</taxon>
        <taxon>Gossypium</taxon>
    </lineage>
</organism>
<gene>
    <name evidence="1" type="ORF">PVK06_004835</name>
</gene>
<dbReference type="PANTHER" id="PTHR48200:SF1">
    <property type="entry name" value="AMINOTRANSFERASE-LIKE PLANT MOBILE DOMAIN-CONTAINING PROTEIN"/>
    <property type="match status" value="1"/>
</dbReference>
<comment type="caution">
    <text evidence="1">The sequence shown here is derived from an EMBL/GenBank/DDBJ whole genome shotgun (WGS) entry which is preliminary data.</text>
</comment>
<accession>A0ABR0QT17</accession>
<reference evidence="1 2" key="1">
    <citation type="submission" date="2023-03" db="EMBL/GenBank/DDBJ databases">
        <title>WGS of Gossypium arboreum.</title>
        <authorList>
            <person name="Yu D."/>
        </authorList>
    </citation>
    <scope>NUCLEOTIDE SEQUENCE [LARGE SCALE GENOMIC DNA]</scope>
    <source>
        <tissue evidence="1">Leaf</tissue>
    </source>
</reference>
<proteinExistence type="predicted"/>
<protein>
    <submittedName>
        <fullName evidence="1">Uncharacterized protein</fullName>
    </submittedName>
</protein>
<dbReference type="Proteomes" id="UP001358586">
    <property type="component" value="Chromosome 2"/>
</dbReference>
<name>A0ABR0QT17_GOSAR</name>
<dbReference type="EMBL" id="JARKNE010000002">
    <property type="protein sequence ID" value="KAK5842472.1"/>
    <property type="molecule type" value="Genomic_DNA"/>
</dbReference>
<evidence type="ECO:0000313" key="2">
    <source>
        <dbReference type="Proteomes" id="UP001358586"/>
    </source>
</evidence>
<sequence>MLEDTQSREGDCQIASFDSILPQIVCMDCRRNGEDELKGIWQSWDEAKKTSFRDKYGDVAQLLLVKLDDALLKAMIDKGVNPTLVVLAKTIISLNFIGRKGDRRFLGCTQLFFIWIKSHFRCLYKHFRQVFVLSTRPIEEFLESEWPSNQSIEEWIQNLSTLTYQKIE</sequence>
<keyword evidence="2" id="KW-1185">Reference proteome</keyword>
<evidence type="ECO:0000313" key="1">
    <source>
        <dbReference type="EMBL" id="KAK5842472.1"/>
    </source>
</evidence>
<dbReference type="PANTHER" id="PTHR48200">
    <property type="entry name" value="PROTEIN, PUTATIVE-RELATED"/>
    <property type="match status" value="1"/>
</dbReference>